<gene>
    <name evidence="1" type="ORF">LCGC14_1373210</name>
</gene>
<name>A0A0F9KQW3_9ZZZZ</name>
<sequence length="175" mass="18727">MAYSTCARVSSLLVNLLNGASDFDNLAADVVPGSAAYIGFMSSGCSIINATLQVHGYSVPVASSNGLFDYLADVEANYAAYRAEMSRSSPRTATGERSRADMFKRVFDDGIKFLSESDLTELGISKSTTDWYIGGRTDSDKSVQESDRDLVQGRFARGRFSNPNVAISSQTAAAS</sequence>
<dbReference type="EMBL" id="LAZR01008694">
    <property type="protein sequence ID" value="KKM77126.1"/>
    <property type="molecule type" value="Genomic_DNA"/>
</dbReference>
<protein>
    <submittedName>
        <fullName evidence="1">Uncharacterized protein</fullName>
    </submittedName>
</protein>
<reference evidence="1" key="1">
    <citation type="journal article" date="2015" name="Nature">
        <title>Complex archaea that bridge the gap between prokaryotes and eukaryotes.</title>
        <authorList>
            <person name="Spang A."/>
            <person name="Saw J.H."/>
            <person name="Jorgensen S.L."/>
            <person name="Zaremba-Niedzwiedzka K."/>
            <person name="Martijn J."/>
            <person name="Lind A.E."/>
            <person name="van Eijk R."/>
            <person name="Schleper C."/>
            <person name="Guy L."/>
            <person name="Ettema T.J."/>
        </authorList>
    </citation>
    <scope>NUCLEOTIDE SEQUENCE</scope>
</reference>
<evidence type="ECO:0000313" key="1">
    <source>
        <dbReference type="EMBL" id="KKM77126.1"/>
    </source>
</evidence>
<comment type="caution">
    <text evidence="1">The sequence shown here is derived from an EMBL/GenBank/DDBJ whole genome shotgun (WGS) entry which is preliminary data.</text>
</comment>
<organism evidence="1">
    <name type="scientific">marine sediment metagenome</name>
    <dbReference type="NCBI Taxonomy" id="412755"/>
    <lineage>
        <taxon>unclassified sequences</taxon>
        <taxon>metagenomes</taxon>
        <taxon>ecological metagenomes</taxon>
    </lineage>
</organism>
<accession>A0A0F9KQW3</accession>
<dbReference type="AlphaFoldDB" id="A0A0F9KQW3"/>
<proteinExistence type="predicted"/>